<keyword evidence="2" id="KW-1185">Reference proteome</keyword>
<dbReference type="Proteomes" id="UP000822688">
    <property type="component" value="Chromosome 3"/>
</dbReference>
<evidence type="ECO:0000313" key="1">
    <source>
        <dbReference type="EMBL" id="KAG0582049.1"/>
    </source>
</evidence>
<proteinExistence type="predicted"/>
<name>A0A8T0IGK2_CERPU</name>
<accession>A0A8T0IGK2</accession>
<gene>
    <name evidence="1" type="ORF">KC19_3G029800</name>
</gene>
<reference evidence="1" key="1">
    <citation type="submission" date="2020-06" db="EMBL/GenBank/DDBJ databases">
        <title>WGS assembly of Ceratodon purpureus strain R40.</title>
        <authorList>
            <person name="Carey S.B."/>
            <person name="Jenkins J."/>
            <person name="Shu S."/>
            <person name="Lovell J.T."/>
            <person name="Sreedasyam A."/>
            <person name="Maumus F."/>
            <person name="Tiley G.P."/>
            <person name="Fernandez-Pozo N."/>
            <person name="Barry K."/>
            <person name="Chen C."/>
            <person name="Wang M."/>
            <person name="Lipzen A."/>
            <person name="Daum C."/>
            <person name="Saski C.A."/>
            <person name="Payton A.C."/>
            <person name="Mcbreen J.C."/>
            <person name="Conrad R.E."/>
            <person name="Kollar L.M."/>
            <person name="Olsson S."/>
            <person name="Huttunen S."/>
            <person name="Landis J.B."/>
            <person name="Wickett N.J."/>
            <person name="Johnson M.G."/>
            <person name="Rensing S.A."/>
            <person name="Grimwood J."/>
            <person name="Schmutz J."/>
            <person name="Mcdaniel S.F."/>
        </authorList>
    </citation>
    <scope>NUCLEOTIDE SEQUENCE</scope>
    <source>
        <strain evidence="1">R40</strain>
    </source>
</reference>
<comment type="caution">
    <text evidence="1">The sequence shown here is derived from an EMBL/GenBank/DDBJ whole genome shotgun (WGS) entry which is preliminary data.</text>
</comment>
<sequence length="51" mass="5793">MILVGVLIKSRRKLSGKYLSVYEHSRAQDVSQCRDRSINFLGALQVRSEAL</sequence>
<organism evidence="1 2">
    <name type="scientific">Ceratodon purpureus</name>
    <name type="common">Fire moss</name>
    <name type="synonym">Dicranum purpureum</name>
    <dbReference type="NCBI Taxonomy" id="3225"/>
    <lineage>
        <taxon>Eukaryota</taxon>
        <taxon>Viridiplantae</taxon>
        <taxon>Streptophyta</taxon>
        <taxon>Embryophyta</taxon>
        <taxon>Bryophyta</taxon>
        <taxon>Bryophytina</taxon>
        <taxon>Bryopsida</taxon>
        <taxon>Dicranidae</taxon>
        <taxon>Pseudoditrichales</taxon>
        <taxon>Ditrichaceae</taxon>
        <taxon>Ceratodon</taxon>
    </lineage>
</organism>
<protein>
    <submittedName>
        <fullName evidence="1">Uncharacterized protein</fullName>
    </submittedName>
</protein>
<evidence type="ECO:0000313" key="2">
    <source>
        <dbReference type="Proteomes" id="UP000822688"/>
    </source>
</evidence>
<dbReference type="EMBL" id="CM026423">
    <property type="protein sequence ID" value="KAG0582049.1"/>
    <property type="molecule type" value="Genomic_DNA"/>
</dbReference>
<dbReference type="AlphaFoldDB" id="A0A8T0IGK2"/>